<dbReference type="Pfam" id="PF01676">
    <property type="entry name" value="Metalloenzyme"/>
    <property type="match status" value="1"/>
</dbReference>
<dbReference type="GO" id="GO:0046872">
    <property type="term" value="F:metal ion binding"/>
    <property type="evidence" value="ECO:0007669"/>
    <property type="project" value="InterPro"/>
</dbReference>
<dbReference type="InterPro" id="IPR004456">
    <property type="entry name" value="Pglycerate_mutase_ApgM"/>
</dbReference>
<evidence type="ECO:0000256" key="5">
    <source>
        <dbReference type="ARBA" id="ARBA00023152"/>
    </source>
</evidence>
<name>A0A8G2CBU7_9BACT</name>
<sequence length="407" mass="44430">MQKIIVCIADGAADDPSLCPDGTPLERAETPVLDSMTRHSVAGLCYTIPDGFSPDSDVGNMSLFGYAPVLHHKGRAPIEAAALGVTTSKDDLIWRVTFCRTENGVITTPCASSITQEEGETLIQALSHACGGTSCTFIANRTYHHLLIQKNGLQTLEEHHRRRTQKGLPSFVTSGPHMLQHMPLDTILSQYPASLQSIMLNASTILAERTSKANCLWLWGQGSPYTLPAFPTLYKTNSCIVSGIPLLHGLGHMAEMQVITHPSFTGHPDTNLTAKAYAALAFLQEPENSIAFIHIEAPDHCGHLGDSAGKKNAIERIDKELLPILLHEMPEACIVVTTDHLTPAATKSHAYGAVPFIAYHPKLAQQTAVRRFTEAECKKGMRLTKDTLLIDTLLKRIHECKLPRAVR</sequence>
<evidence type="ECO:0000256" key="4">
    <source>
        <dbReference type="ARBA" id="ARBA00005524"/>
    </source>
</evidence>
<dbReference type="Gene3D" id="3.40.720.10">
    <property type="entry name" value="Alkaline Phosphatase, subunit A"/>
    <property type="match status" value="2"/>
</dbReference>
<proteinExistence type="inferred from homology"/>
<keyword evidence="5" id="KW-0324">Glycolysis</keyword>
<comment type="function">
    <text evidence="2">Catalyzes the interconversion of 2-phosphoglycerate and 3-phosphoglycerate.</text>
</comment>
<evidence type="ECO:0000313" key="7">
    <source>
        <dbReference type="EMBL" id="SHJ65686.1"/>
    </source>
</evidence>
<organism evidence="7 8">
    <name type="scientific">Halodesulfovibrio aestuarii</name>
    <dbReference type="NCBI Taxonomy" id="126333"/>
    <lineage>
        <taxon>Bacteria</taxon>
        <taxon>Pseudomonadati</taxon>
        <taxon>Thermodesulfobacteriota</taxon>
        <taxon>Desulfovibrionia</taxon>
        <taxon>Desulfovibrionales</taxon>
        <taxon>Desulfovibrionaceae</taxon>
        <taxon>Halodesulfovibrio</taxon>
    </lineage>
</organism>
<comment type="catalytic activity">
    <reaction evidence="1">
        <text>(2R)-2-phosphoglycerate = (2R)-3-phosphoglycerate</text>
        <dbReference type="Rhea" id="RHEA:15901"/>
        <dbReference type="ChEBI" id="CHEBI:58272"/>
        <dbReference type="ChEBI" id="CHEBI:58289"/>
        <dbReference type="EC" id="5.4.2.12"/>
    </reaction>
</comment>
<comment type="similarity">
    <text evidence="4">Belongs to the BPG-independent phosphoglycerate mutase family. A-PGAM subfamily.</text>
</comment>
<evidence type="ECO:0000313" key="8">
    <source>
        <dbReference type="Proteomes" id="UP000184001"/>
    </source>
</evidence>
<feature type="domain" description="Metalloenzyme" evidence="6">
    <location>
        <begin position="3"/>
        <end position="370"/>
    </location>
</feature>
<accession>A0A8G2CBU7</accession>
<dbReference type="CDD" id="cd16011">
    <property type="entry name" value="iPGM_like"/>
    <property type="match status" value="1"/>
</dbReference>
<dbReference type="InterPro" id="IPR017850">
    <property type="entry name" value="Alkaline_phosphatase_core_sf"/>
</dbReference>
<dbReference type="EMBL" id="FQZR01000009">
    <property type="protein sequence ID" value="SHJ65686.1"/>
    <property type="molecule type" value="Genomic_DNA"/>
</dbReference>
<dbReference type="SUPFAM" id="SSF53649">
    <property type="entry name" value="Alkaline phosphatase-like"/>
    <property type="match status" value="1"/>
</dbReference>
<dbReference type="GO" id="GO:0006096">
    <property type="term" value="P:glycolytic process"/>
    <property type="evidence" value="ECO:0007669"/>
    <property type="project" value="UniProtKB-KW"/>
</dbReference>
<reference evidence="7 8" key="1">
    <citation type="submission" date="2016-11" db="EMBL/GenBank/DDBJ databases">
        <authorList>
            <person name="Varghese N."/>
            <person name="Submissions S."/>
        </authorList>
    </citation>
    <scope>NUCLEOTIDE SEQUENCE [LARGE SCALE GENOMIC DNA]</scope>
    <source>
        <strain evidence="7 8">DSM 17919</strain>
    </source>
</reference>
<gene>
    <name evidence="7" type="ORF">SAMN05660830_02924</name>
</gene>
<dbReference type="AlphaFoldDB" id="A0A8G2CBU7"/>
<dbReference type="PANTHER" id="PTHR31209:SF4">
    <property type="entry name" value="2,3-BISPHOSPHOGLYCERATE-INDEPENDENT PHOSPHOGLYCERATE MUTASE"/>
    <property type="match status" value="1"/>
</dbReference>
<evidence type="ECO:0000256" key="3">
    <source>
        <dbReference type="ARBA" id="ARBA00004921"/>
    </source>
</evidence>
<evidence type="ECO:0000256" key="2">
    <source>
        <dbReference type="ARBA" id="ARBA00002315"/>
    </source>
</evidence>
<dbReference type="PIRSF" id="PIRSF006392">
    <property type="entry name" value="IPGAM_arch"/>
    <property type="match status" value="1"/>
</dbReference>
<evidence type="ECO:0000259" key="6">
    <source>
        <dbReference type="Pfam" id="PF01676"/>
    </source>
</evidence>
<protein>
    <submittedName>
        <fullName evidence="7">2,3-bisphosphoglycerate-independent phosphoglycerate mutase</fullName>
    </submittedName>
</protein>
<dbReference type="RefSeq" id="WP_019999374.1">
    <property type="nucleotide sequence ID" value="NZ_CP192219.1"/>
</dbReference>
<dbReference type="Pfam" id="PF10143">
    <property type="entry name" value="PhosphMutase"/>
    <property type="match status" value="1"/>
</dbReference>
<comment type="pathway">
    <text evidence="3">Carbohydrate degradation.</text>
</comment>
<dbReference type="PANTHER" id="PTHR31209">
    <property type="entry name" value="COFACTOR-INDEPENDENT PHOSPHOGLYCERATE MUTASE"/>
    <property type="match status" value="1"/>
</dbReference>
<comment type="caution">
    <text evidence="7">The sequence shown here is derived from an EMBL/GenBank/DDBJ whole genome shotgun (WGS) entry which is preliminary data.</text>
</comment>
<dbReference type="Proteomes" id="UP000184001">
    <property type="component" value="Unassembled WGS sequence"/>
</dbReference>
<evidence type="ECO:0000256" key="1">
    <source>
        <dbReference type="ARBA" id="ARBA00000370"/>
    </source>
</evidence>
<dbReference type="GO" id="GO:0004619">
    <property type="term" value="F:phosphoglycerate mutase activity"/>
    <property type="evidence" value="ECO:0007669"/>
    <property type="project" value="UniProtKB-EC"/>
</dbReference>
<dbReference type="InterPro" id="IPR006124">
    <property type="entry name" value="Metalloenzyme"/>
</dbReference>